<evidence type="ECO:0000313" key="2">
    <source>
        <dbReference type="WBParaSite" id="GPLIN_000593600"/>
    </source>
</evidence>
<accession>A0A183BZ95</accession>
<reference evidence="2" key="3">
    <citation type="submission" date="2016-06" db="UniProtKB">
        <authorList>
            <consortium name="WormBaseParasite"/>
        </authorList>
    </citation>
    <scope>IDENTIFICATION</scope>
</reference>
<proteinExistence type="predicted"/>
<reference evidence="1" key="2">
    <citation type="submission" date="2014-05" db="EMBL/GenBank/DDBJ databases">
        <title>The genome and life-stage specific transcriptomes of Globodera pallida elucidate key aspects of plant parasitism by a cyst nematode.</title>
        <authorList>
            <person name="Cotton J.A."/>
            <person name="Lilley C.J."/>
            <person name="Jones L.M."/>
            <person name="Kikuchi T."/>
            <person name="Reid A.J."/>
            <person name="Thorpe P."/>
            <person name="Tsai I.J."/>
            <person name="Beasley H."/>
            <person name="Blok V."/>
            <person name="Cock P.J.A."/>
            <person name="Van den Akker S.E."/>
            <person name="Holroyd N."/>
            <person name="Hunt M."/>
            <person name="Mantelin S."/>
            <person name="Naghra H."/>
            <person name="Pain A."/>
            <person name="Palomares-Rius J.E."/>
            <person name="Zarowiecki M."/>
            <person name="Berriman M."/>
            <person name="Jones J.T."/>
            <person name="Urwin P.E."/>
        </authorList>
    </citation>
    <scope>NUCLEOTIDE SEQUENCE [LARGE SCALE GENOMIC DNA]</scope>
    <source>
        <strain evidence="1">Lindley</strain>
    </source>
</reference>
<name>A0A183BZ95_GLOPA</name>
<reference evidence="1" key="1">
    <citation type="submission" date="2013-12" db="EMBL/GenBank/DDBJ databases">
        <authorList>
            <person name="Aslett M."/>
        </authorList>
    </citation>
    <scope>NUCLEOTIDE SEQUENCE [LARGE SCALE GENOMIC DNA]</scope>
    <source>
        <strain evidence="1">Lindley</strain>
    </source>
</reference>
<evidence type="ECO:0000313" key="1">
    <source>
        <dbReference type="Proteomes" id="UP000050741"/>
    </source>
</evidence>
<organism evidence="1 2">
    <name type="scientific">Globodera pallida</name>
    <name type="common">Potato cyst nematode worm</name>
    <name type="synonym">Heterodera pallida</name>
    <dbReference type="NCBI Taxonomy" id="36090"/>
    <lineage>
        <taxon>Eukaryota</taxon>
        <taxon>Metazoa</taxon>
        <taxon>Ecdysozoa</taxon>
        <taxon>Nematoda</taxon>
        <taxon>Chromadorea</taxon>
        <taxon>Rhabditida</taxon>
        <taxon>Tylenchina</taxon>
        <taxon>Tylenchomorpha</taxon>
        <taxon>Tylenchoidea</taxon>
        <taxon>Heteroderidae</taxon>
        <taxon>Heteroderinae</taxon>
        <taxon>Globodera</taxon>
    </lineage>
</organism>
<dbReference type="WBParaSite" id="GPLIN_000593600">
    <property type="protein sequence ID" value="GPLIN_000593600"/>
    <property type="gene ID" value="GPLIN_000593600"/>
</dbReference>
<protein>
    <submittedName>
        <fullName evidence="2">GLOBIN domain-containing protein</fullName>
    </submittedName>
</protein>
<sequence>MAFQEQDSAHLVENGEKLARFIKEFGFYSLEDKLFKEIEGQKSFKKFFKKFAYKNEVKEFANDFLHYQNLLCKMPENSRIDATVNSGATVIGQLAGLRYYALVYQALLAELDKPRNASGTTTAEKAWLKRWLRYSVAAIKASFNVVKNGMEDMLNADIYSHKIPNNSVQRKSNQQLLQTLEEWSAKLRR</sequence>
<dbReference type="Proteomes" id="UP000050741">
    <property type="component" value="Unassembled WGS sequence"/>
</dbReference>
<dbReference type="AlphaFoldDB" id="A0A183BZ95"/>
<keyword evidence="1" id="KW-1185">Reference proteome</keyword>